<proteinExistence type="predicted"/>
<protein>
    <submittedName>
        <fullName evidence="1">Putative ovule protein</fullName>
    </submittedName>
</protein>
<dbReference type="AlphaFoldDB" id="A0A0V0GF92"/>
<name>A0A0V0GF92_SOLCH</name>
<dbReference type="EMBL" id="GEDG01041015">
    <property type="protein sequence ID" value="JAP06525.1"/>
    <property type="molecule type" value="Transcribed_RNA"/>
</dbReference>
<sequence length="69" mass="7654">MRCQSTCIFCQPMHAPVTSSIITSSPSLMFIYSPPDISNMAISNSLCRSTKHTLNISKQSTTMRNSHCE</sequence>
<evidence type="ECO:0000313" key="1">
    <source>
        <dbReference type="EMBL" id="JAP06525.1"/>
    </source>
</evidence>
<accession>A0A0V0GF92</accession>
<reference evidence="1" key="1">
    <citation type="submission" date="2015-12" db="EMBL/GenBank/DDBJ databases">
        <title>Gene expression during late stages of embryo sac development: a critical building block for successful pollen-pistil interactions.</title>
        <authorList>
            <person name="Liu Y."/>
            <person name="Joly V."/>
            <person name="Sabar M."/>
            <person name="Matton D.P."/>
        </authorList>
    </citation>
    <scope>NUCLEOTIDE SEQUENCE</scope>
</reference>
<feature type="non-terminal residue" evidence="1">
    <location>
        <position position="69"/>
    </location>
</feature>
<organism evidence="1">
    <name type="scientific">Solanum chacoense</name>
    <name type="common">Chaco potato</name>
    <dbReference type="NCBI Taxonomy" id="4108"/>
    <lineage>
        <taxon>Eukaryota</taxon>
        <taxon>Viridiplantae</taxon>
        <taxon>Streptophyta</taxon>
        <taxon>Embryophyta</taxon>
        <taxon>Tracheophyta</taxon>
        <taxon>Spermatophyta</taxon>
        <taxon>Magnoliopsida</taxon>
        <taxon>eudicotyledons</taxon>
        <taxon>Gunneridae</taxon>
        <taxon>Pentapetalae</taxon>
        <taxon>asterids</taxon>
        <taxon>lamiids</taxon>
        <taxon>Solanales</taxon>
        <taxon>Solanaceae</taxon>
        <taxon>Solanoideae</taxon>
        <taxon>Solaneae</taxon>
        <taxon>Solanum</taxon>
    </lineage>
</organism>